<feature type="region of interest" description="Disordered" evidence="1">
    <location>
        <begin position="240"/>
        <end position="325"/>
    </location>
</feature>
<feature type="region of interest" description="Disordered" evidence="1">
    <location>
        <begin position="177"/>
        <end position="202"/>
    </location>
</feature>
<dbReference type="PANTHER" id="PTHR31286">
    <property type="entry name" value="GLYCINE-RICH CELL WALL STRUCTURAL PROTEIN 1.8-LIKE"/>
    <property type="match status" value="1"/>
</dbReference>
<evidence type="ECO:0000313" key="2">
    <source>
        <dbReference type="EMBL" id="VYS52466.1"/>
    </source>
</evidence>
<organism evidence="2 3">
    <name type="scientific">Arabidopsis thaliana</name>
    <name type="common">Mouse-ear cress</name>
    <dbReference type="NCBI Taxonomy" id="3702"/>
    <lineage>
        <taxon>Eukaryota</taxon>
        <taxon>Viridiplantae</taxon>
        <taxon>Streptophyta</taxon>
        <taxon>Embryophyta</taxon>
        <taxon>Tracheophyta</taxon>
        <taxon>Spermatophyta</taxon>
        <taxon>Magnoliopsida</taxon>
        <taxon>eudicotyledons</taxon>
        <taxon>Gunneridae</taxon>
        <taxon>Pentapetalae</taxon>
        <taxon>rosids</taxon>
        <taxon>malvids</taxon>
        <taxon>Brassicales</taxon>
        <taxon>Brassicaceae</taxon>
        <taxon>Camelineae</taxon>
        <taxon>Arabidopsis</taxon>
    </lineage>
</organism>
<reference evidence="2 3" key="1">
    <citation type="submission" date="2019-11" db="EMBL/GenBank/DDBJ databases">
        <authorList>
            <person name="Jiao W.-B."/>
            <person name="Schneeberger K."/>
        </authorList>
    </citation>
    <scope>NUCLEOTIDE SEQUENCE [LARGE SCALE GENOMIC DNA]</scope>
    <source>
        <strain evidence="3">cv. An-1</strain>
    </source>
</reference>
<gene>
    <name evidence="2" type="ORF">AN1_LOCUS7928</name>
</gene>
<feature type="compositionally biased region" description="Polar residues" evidence="1">
    <location>
        <begin position="299"/>
        <end position="318"/>
    </location>
</feature>
<name>A0A654ET31_ARATH</name>
<feature type="compositionally biased region" description="Acidic residues" evidence="1">
    <location>
        <begin position="240"/>
        <end position="258"/>
    </location>
</feature>
<protein>
    <submittedName>
        <fullName evidence="2">Uncharacterized protein</fullName>
    </submittedName>
</protein>
<accession>A0A654ET31</accession>
<evidence type="ECO:0000313" key="3">
    <source>
        <dbReference type="Proteomes" id="UP000426265"/>
    </source>
</evidence>
<feature type="compositionally biased region" description="Basic and acidic residues" evidence="1">
    <location>
        <begin position="268"/>
        <end position="280"/>
    </location>
</feature>
<dbReference type="PANTHER" id="PTHR31286:SF148">
    <property type="entry name" value="DUF4283 DOMAIN-CONTAINING PROTEIN"/>
    <property type="match status" value="1"/>
</dbReference>
<sequence>MERNVDGTGMSTNTTTVRLQVKKRLLTPSFDELNTRGRITPTSRSPLPLFPVLKSFSSTRLPYLASGLNNLKILLTSPEIPFFAKVFVEVDLTKTLPKHFCFKSDKGGDTIVEFVYPWLPPRCIESSKWGHLKSDCKSKKKEQGVEEKKTLVDNVVPLDEQSTQTQEKCDKNSNVLKTESSRTEEVMDQEETMNEGDRGWSTPKKVIRSPVISTELRYGEVSIMSNSFSCLSDKGEVEEAENLEAEENNQVEQTEDEKELVTEGSHPMQEEEGKNKDTKEVGVTLRQSIPRVSKDNHKVVSTTGVQNTRNHNPTALRTRQSKTNH</sequence>
<dbReference type="InterPro" id="IPR040256">
    <property type="entry name" value="At4g02000-like"/>
</dbReference>
<evidence type="ECO:0000256" key="1">
    <source>
        <dbReference type="SAM" id="MobiDB-lite"/>
    </source>
</evidence>
<dbReference type="AlphaFoldDB" id="A0A654ET31"/>
<proteinExistence type="predicted"/>
<dbReference type="EMBL" id="CACRSJ010000105">
    <property type="protein sequence ID" value="VYS52466.1"/>
    <property type="molecule type" value="Genomic_DNA"/>
</dbReference>
<dbReference type="Proteomes" id="UP000426265">
    <property type="component" value="Unassembled WGS sequence"/>
</dbReference>